<evidence type="ECO:0000313" key="1">
    <source>
        <dbReference type="EMBL" id="JAE07290.1"/>
    </source>
</evidence>
<dbReference type="AlphaFoldDB" id="A0A0A9F2N6"/>
<organism evidence="1">
    <name type="scientific">Arundo donax</name>
    <name type="common">Giant reed</name>
    <name type="synonym">Donax arundinaceus</name>
    <dbReference type="NCBI Taxonomy" id="35708"/>
    <lineage>
        <taxon>Eukaryota</taxon>
        <taxon>Viridiplantae</taxon>
        <taxon>Streptophyta</taxon>
        <taxon>Embryophyta</taxon>
        <taxon>Tracheophyta</taxon>
        <taxon>Spermatophyta</taxon>
        <taxon>Magnoliopsida</taxon>
        <taxon>Liliopsida</taxon>
        <taxon>Poales</taxon>
        <taxon>Poaceae</taxon>
        <taxon>PACMAD clade</taxon>
        <taxon>Arundinoideae</taxon>
        <taxon>Arundineae</taxon>
        <taxon>Arundo</taxon>
    </lineage>
</organism>
<dbReference type="EMBL" id="GBRH01190606">
    <property type="protein sequence ID" value="JAE07290.1"/>
    <property type="molecule type" value="Transcribed_RNA"/>
</dbReference>
<accession>A0A0A9F2N6</accession>
<name>A0A0A9F2N6_ARUDO</name>
<proteinExistence type="predicted"/>
<sequence>MHAKPTGRPCSKRMVVALCS</sequence>
<protein>
    <submittedName>
        <fullName evidence="1">Uncharacterized protein</fullName>
    </submittedName>
</protein>
<reference evidence="1" key="2">
    <citation type="journal article" date="2015" name="Data Brief">
        <title>Shoot transcriptome of the giant reed, Arundo donax.</title>
        <authorList>
            <person name="Barrero R.A."/>
            <person name="Guerrero F.D."/>
            <person name="Moolhuijzen P."/>
            <person name="Goolsby J.A."/>
            <person name="Tidwell J."/>
            <person name="Bellgard S.E."/>
            <person name="Bellgard M.I."/>
        </authorList>
    </citation>
    <scope>NUCLEOTIDE SEQUENCE</scope>
    <source>
        <tissue evidence="1">Shoot tissue taken approximately 20 cm above the soil surface</tissue>
    </source>
</reference>
<reference evidence="1" key="1">
    <citation type="submission" date="2014-09" db="EMBL/GenBank/DDBJ databases">
        <authorList>
            <person name="Magalhaes I.L.F."/>
            <person name="Oliveira U."/>
            <person name="Santos F.R."/>
            <person name="Vidigal T.H.D.A."/>
            <person name="Brescovit A.D."/>
            <person name="Santos A.J."/>
        </authorList>
    </citation>
    <scope>NUCLEOTIDE SEQUENCE</scope>
    <source>
        <tissue evidence="1">Shoot tissue taken approximately 20 cm above the soil surface</tissue>
    </source>
</reference>